<feature type="coiled-coil region" evidence="1">
    <location>
        <begin position="47"/>
        <end position="109"/>
    </location>
</feature>
<evidence type="ECO:0000313" key="4">
    <source>
        <dbReference type="Proteomes" id="UP000070467"/>
    </source>
</evidence>
<gene>
    <name evidence="3" type="ORF">HMPREF1871_00496</name>
</gene>
<keyword evidence="4" id="KW-1185">Reference proteome</keyword>
<protein>
    <submittedName>
        <fullName evidence="3">Uncharacterized protein</fullName>
    </submittedName>
</protein>
<sequence length="270" mass="31781">MEDNSMGKITRRILLGMVSALGVYYYKNPKEAKKHKDILLDNVKLGLEKLNETKEKIVCAEKELEEKLKHEEIKISEKEETKKEADEFIEKSKKLKQKLHARAENFKETYNDPIYDIRRKQPQVSSVRPDQKDPLGKGEKLDTLLTAFEEKKETPKEEMPQSEKEKIFVPAYAPEQADDKKENTSYLKQLEIAEKKAKEEDSTQKEYEENRIKKEIWEIKKRSEKEKNKGMTMEDLVSQVKEELKEDKEIPEKSKNALESIVEKFSRNDK</sequence>
<dbReference type="EMBL" id="LSDB01000012">
    <property type="protein sequence ID" value="KXB58418.1"/>
    <property type="molecule type" value="Genomic_DNA"/>
</dbReference>
<evidence type="ECO:0000256" key="1">
    <source>
        <dbReference type="SAM" id="Coils"/>
    </source>
</evidence>
<dbReference type="Proteomes" id="UP000070467">
    <property type="component" value="Unassembled WGS sequence"/>
</dbReference>
<feature type="compositionally biased region" description="Basic and acidic residues" evidence="2">
    <location>
        <begin position="240"/>
        <end position="270"/>
    </location>
</feature>
<accession>A0ABR5TMB2</accession>
<feature type="region of interest" description="Disordered" evidence="2">
    <location>
        <begin position="223"/>
        <end position="270"/>
    </location>
</feature>
<evidence type="ECO:0000313" key="3">
    <source>
        <dbReference type="EMBL" id="KXB58418.1"/>
    </source>
</evidence>
<feature type="region of interest" description="Disordered" evidence="2">
    <location>
        <begin position="113"/>
        <end position="142"/>
    </location>
</feature>
<comment type="caution">
    <text evidence="3">The sequence shown here is derived from an EMBL/GenBank/DDBJ whole genome shotgun (WGS) entry which is preliminary data.</text>
</comment>
<feature type="compositionally biased region" description="Basic and acidic residues" evidence="2">
    <location>
        <begin position="129"/>
        <end position="142"/>
    </location>
</feature>
<keyword evidence="1" id="KW-0175">Coiled coil</keyword>
<evidence type="ECO:0000256" key="2">
    <source>
        <dbReference type="SAM" id="MobiDB-lite"/>
    </source>
</evidence>
<reference evidence="3 4" key="1">
    <citation type="submission" date="2016-01" db="EMBL/GenBank/DDBJ databases">
        <authorList>
            <person name="Mitreva M."/>
            <person name="Pepin K.H."/>
            <person name="Mihindukulasuriya K.A."/>
            <person name="Fulton R."/>
            <person name="Fronick C."/>
            <person name="O'Laughlin M."/>
            <person name="Miner T."/>
            <person name="Herter B."/>
            <person name="Rosa B.A."/>
            <person name="Cordes M."/>
            <person name="Tomlinson C."/>
            <person name="Wollam A."/>
            <person name="Palsikar V.B."/>
            <person name="Mardis E.R."/>
            <person name="Wilson R.K."/>
        </authorList>
    </citation>
    <scope>NUCLEOTIDE SEQUENCE [LARGE SCALE GENOMIC DNA]</scope>
    <source>
        <strain evidence="3 4">KA00071</strain>
    </source>
</reference>
<proteinExistence type="predicted"/>
<name>A0ABR5TMB2_9BACL</name>
<organism evidence="3 4">
    <name type="scientific">Gemelliphila asaccharolytica</name>
    <dbReference type="NCBI Taxonomy" id="502393"/>
    <lineage>
        <taxon>Bacteria</taxon>
        <taxon>Bacillati</taxon>
        <taxon>Bacillota</taxon>
        <taxon>Bacilli</taxon>
        <taxon>Bacillales</taxon>
        <taxon>Gemellaceae</taxon>
        <taxon>Gemelliphila</taxon>
    </lineage>
</organism>